<dbReference type="EMBL" id="OX395132">
    <property type="protein sequence ID" value="CAI5779093.1"/>
    <property type="molecule type" value="Genomic_DNA"/>
</dbReference>
<reference evidence="2" key="1">
    <citation type="submission" date="2022-12" db="EMBL/GenBank/DDBJ databases">
        <authorList>
            <person name="Alioto T."/>
            <person name="Alioto T."/>
            <person name="Gomez Garrido J."/>
        </authorList>
    </citation>
    <scope>NUCLEOTIDE SEQUENCE</scope>
</reference>
<evidence type="ECO:0000313" key="2">
    <source>
        <dbReference type="EMBL" id="CAI5779093.1"/>
    </source>
</evidence>
<sequence length="456" mass="49289">MAPKRKTSKRPGLVSSAKRPIKGPSQALCSPAPNQSLSRIQSMVTGLAGDPAALAHVEAEMDGLLHRCSTPSTSSARPAPPAGASSLVSSSSEEEREFIAAGGFLPNTVAQTPDLPKSQAAMPKGQGGARGTPRRRASAQIRAVQAAGAPPPAAVRSVSGHSQVISFQSIPGTAQQGDASESSVEDSLLPPPRPSSGGHRRRKKSSRRRAKRRRRDTSSSPSGTSSSSSSSDEEASLKLYWGFGESTGLPKWAWERRANSHRAKYGAVQDCRDGVLVPEVKVATNSVRDLIPGAHLTTKLRSRILDGRYIDIFSLAPPQEGQDPQDKGSTASKKRAVVAKVDRTFERWLDSFQVFAGVVSAAYPRRSLHLWVYLSIVRSAFTMAGESAAISYDENFRRRAAKIPTARWDRKDLDVWTTFVAPRIDRKASEPQKSKAVLPRVGRKLFCWDFNKGTCL</sequence>
<feature type="compositionally biased region" description="Low complexity" evidence="1">
    <location>
        <begin position="218"/>
        <end position="230"/>
    </location>
</feature>
<dbReference type="PANTHER" id="PTHR35558:SF1">
    <property type="entry name" value="ENDONUCLEASE_EXONUCLEASE_PHOSPHATASE DOMAIN-CONTAINING PROTEIN"/>
    <property type="match status" value="1"/>
</dbReference>
<evidence type="ECO:0000256" key="1">
    <source>
        <dbReference type="SAM" id="MobiDB-lite"/>
    </source>
</evidence>
<name>A0AA35PBE1_9SAUR</name>
<protein>
    <submittedName>
        <fullName evidence="2">Uncharacterized protein</fullName>
    </submittedName>
</protein>
<feature type="compositionally biased region" description="Basic residues" evidence="1">
    <location>
        <begin position="198"/>
        <end position="215"/>
    </location>
</feature>
<feature type="compositionally biased region" description="Low complexity" evidence="1">
    <location>
        <begin position="142"/>
        <end position="160"/>
    </location>
</feature>
<dbReference type="PANTHER" id="PTHR35558">
    <property type="entry name" value="SGNH_HYDRO DOMAIN-CONTAINING PROTEIN"/>
    <property type="match status" value="1"/>
</dbReference>
<organism evidence="2 3">
    <name type="scientific">Podarcis lilfordi</name>
    <name type="common">Lilford's wall lizard</name>
    <dbReference type="NCBI Taxonomy" id="74358"/>
    <lineage>
        <taxon>Eukaryota</taxon>
        <taxon>Metazoa</taxon>
        <taxon>Chordata</taxon>
        <taxon>Craniata</taxon>
        <taxon>Vertebrata</taxon>
        <taxon>Euteleostomi</taxon>
        <taxon>Lepidosauria</taxon>
        <taxon>Squamata</taxon>
        <taxon>Bifurcata</taxon>
        <taxon>Unidentata</taxon>
        <taxon>Episquamata</taxon>
        <taxon>Laterata</taxon>
        <taxon>Lacertibaenia</taxon>
        <taxon>Lacertidae</taxon>
        <taxon>Podarcis</taxon>
    </lineage>
</organism>
<evidence type="ECO:0000313" key="3">
    <source>
        <dbReference type="Proteomes" id="UP001178461"/>
    </source>
</evidence>
<gene>
    <name evidence="2" type="ORF">PODLI_1B041055</name>
</gene>
<accession>A0AA35PBE1</accession>
<feature type="region of interest" description="Disordered" evidence="1">
    <location>
        <begin position="1"/>
        <end position="34"/>
    </location>
</feature>
<feature type="region of interest" description="Disordered" evidence="1">
    <location>
        <begin position="65"/>
        <end position="231"/>
    </location>
</feature>
<feature type="compositionally biased region" description="Polar residues" evidence="1">
    <location>
        <begin position="161"/>
        <end position="182"/>
    </location>
</feature>
<dbReference type="Proteomes" id="UP001178461">
    <property type="component" value="Chromosome 7"/>
</dbReference>
<proteinExistence type="predicted"/>
<keyword evidence="3" id="KW-1185">Reference proteome</keyword>
<dbReference type="AlphaFoldDB" id="A0AA35PBE1"/>
<feature type="compositionally biased region" description="Low complexity" evidence="1">
    <location>
        <begin position="69"/>
        <end position="91"/>
    </location>
</feature>